<gene>
    <name evidence="2" type="ORF">CHRY9293_02472</name>
</gene>
<evidence type="ECO:0000313" key="2">
    <source>
        <dbReference type="EMBL" id="CAA7196378.1"/>
    </source>
</evidence>
<accession>A0A6N4X9I8</accession>
<keyword evidence="1" id="KW-0732">Signal</keyword>
<proteinExistence type="predicted"/>
<evidence type="ECO:0000256" key="1">
    <source>
        <dbReference type="SAM" id="SignalP"/>
    </source>
</evidence>
<dbReference type="EMBL" id="CACVBR010000023">
    <property type="protein sequence ID" value="CAA7196378.1"/>
    <property type="molecule type" value="Genomic_DNA"/>
</dbReference>
<dbReference type="AlphaFoldDB" id="A0A6N4X9I8"/>
<protein>
    <submittedName>
        <fullName evidence="2">Uncharacterized protein</fullName>
    </submittedName>
</protein>
<feature type="chain" id="PRO_5027002636" evidence="1">
    <location>
        <begin position="24"/>
        <end position="201"/>
    </location>
</feature>
<organism evidence="2 3">
    <name type="scientific">Chryseobacterium potabilaquae</name>
    <dbReference type="NCBI Taxonomy" id="2675057"/>
    <lineage>
        <taxon>Bacteria</taxon>
        <taxon>Pseudomonadati</taxon>
        <taxon>Bacteroidota</taxon>
        <taxon>Flavobacteriia</taxon>
        <taxon>Flavobacteriales</taxon>
        <taxon>Weeksellaceae</taxon>
        <taxon>Chryseobacterium group</taxon>
        <taxon>Chryseobacterium</taxon>
    </lineage>
</organism>
<keyword evidence="3" id="KW-1185">Reference proteome</keyword>
<dbReference type="Proteomes" id="UP000445144">
    <property type="component" value="Unassembled WGS sequence"/>
</dbReference>
<evidence type="ECO:0000313" key="3">
    <source>
        <dbReference type="Proteomes" id="UP000445144"/>
    </source>
</evidence>
<sequence>MNCRFILFCTTLIITFLSLQKMAGQEKKNLLNENILTEVKNIQKRFSDSISRYDYKENSAVYDEKYKSFYGEKLKDLKNLYQNIYDKETMIGKVETISEVSSLTQVENRKQLQDLQKRLTTDFPVHLFRNYSDGIYRCNLSFTVDVDGKFKRVKYRGESGLEFNIISALFLYAIGGLEKPLLYKNTPIVENFSQPVVVRLE</sequence>
<feature type="signal peptide" evidence="1">
    <location>
        <begin position="1"/>
        <end position="23"/>
    </location>
</feature>
<name>A0A6N4X9I8_9FLAO</name>
<reference evidence="2 3" key="1">
    <citation type="submission" date="2020-01" db="EMBL/GenBank/DDBJ databases">
        <authorList>
            <person name="Rodrigo-Torres L."/>
            <person name="Arahal R. D."/>
            <person name="Lucena T."/>
        </authorList>
    </citation>
    <scope>NUCLEOTIDE SEQUENCE [LARGE SCALE GENOMIC DNA]</scope>
    <source>
        <strain evidence="2 3">CECT 9293</strain>
    </source>
</reference>